<sequence>MVAALDHSVGQIVSALDEAGILNNTFLVFASDNGAATTFWDTHGASSWPLRGEKDTLFEGGVRVPGIVWAPAPLWHGVGTEYDRFFHATDWLPTLYEVAGGDASKLSGIDGVSHLRSLKDPTVPTPRNEVLLNIDPTDGNAALIQAPYKLVSGSFPRASTDWLPLPGEREKADTESQHAREACMNSTVFKVFKKRGLTPSCGTKGDAYSTPISCSAGDESKSVCNSTQAPCLFDIVADPCEYRNIAEEKPQIVQQLQARVNELGKTAMKPNNVPKDPAALPKNHGGFWVTWKDDVPV</sequence>
<proteinExistence type="predicted"/>
<dbReference type="EMBL" id="CM023471">
    <property type="protein sequence ID" value="KAH7964963.1"/>
    <property type="molecule type" value="Genomic_DNA"/>
</dbReference>
<reference evidence="1" key="1">
    <citation type="submission" date="2020-05" db="EMBL/GenBank/DDBJ databases">
        <title>Large-scale comparative analyses of tick genomes elucidate their genetic diversity and vector capacities.</title>
        <authorList>
            <person name="Jia N."/>
            <person name="Wang J."/>
            <person name="Shi W."/>
            <person name="Du L."/>
            <person name="Sun Y."/>
            <person name="Zhan W."/>
            <person name="Jiang J."/>
            <person name="Wang Q."/>
            <person name="Zhang B."/>
            <person name="Ji P."/>
            <person name="Sakyi L.B."/>
            <person name="Cui X."/>
            <person name="Yuan T."/>
            <person name="Jiang B."/>
            <person name="Yang W."/>
            <person name="Lam T.T.-Y."/>
            <person name="Chang Q."/>
            <person name="Ding S."/>
            <person name="Wang X."/>
            <person name="Zhu J."/>
            <person name="Ruan X."/>
            <person name="Zhao L."/>
            <person name="Wei J."/>
            <person name="Que T."/>
            <person name="Du C."/>
            <person name="Cheng J."/>
            <person name="Dai P."/>
            <person name="Han X."/>
            <person name="Huang E."/>
            <person name="Gao Y."/>
            <person name="Liu J."/>
            <person name="Shao H."/>
            <person name="Ye R."/>
            <person name="Li L."/>
            <person name="Wei W."/>
            <person name="Wang X."/>
            <person name="Wang C."/>
            <person name="Yang T."/>
            <person name="Huo Q."/>
            <person name="Li W."/>
            <person name="Guo W."/>
            <person name="Chen H."/>
            <person name="Zhou L."/>
            <person name="Ni X."/>
            <person name="Tian J."/>
            <person name="Zhou Y."/>
            <person name="Sheng Y."/>
            <person name="Liu T."/>
            <person name="Pan Y."/>
            <person name="Xia L."/>
            <person name="Li J."/>
            <person name="Zhao F."/>
            <person name="Cao W."/>
        </authorList>
    </citation>
    <scope>NUCLEOTIDE SEQUENCE</scope>
    <source>
        <strain evidence="1">Dsil-2018</strain>
    </source>
</reference>
<name>A0ACB8DAE6_DERSI</name>
<evidence type="ECO:0000313" key="1">
    <source>
        <dbReference type="EMBL" id="KAH7964963.1"/>
    </source>
</evidence>
<keyword evidence="2" id="KW-1185">Reference proteome</keyword>
<comment type="caution">
    <text evidence="1">The sequence shown here is derived from an EMBL/GenBank/DDBJ whole genome shotgun (WGS) entry which is preliminary data.</text>
</comment>
<protein>
    <submittedName>
        <fullName evidence="1">Uncharacterized protein</fullName>
    </submittedName>
</protein>
<evidence type="ECO:0000313" key="2">
    <source>
        <dbReference type="Proteomes" id="UP000821865"/>
    </source>
</evidence>
<gene>
    <name evidence="1" type="ORF">HPB49_002708</name>
</gene>
<dbReference type="Proteomes" id="UP000821865">
    <property type="component" value="Chromosome 2"/>
</dbReference>
<accession>A0ACB8DAE6</accession>
<organism evidence="1 2">
    <name type="scientific">Dermacentor silvarum</name>
    <name type="common">Tick</name>
    <dbReference type="NCBI Taxonomy" id="543639"/>
    <lineage>
        <taxon>Eukaryota</taxon>
        <taxon>Metazoa</taxon>
        <taxon>Ecdysozoa</taxon>
        <taxon>Arthropoda</taxon>
        <taxon>Chelicerata</taxon>
        <taxon>Arachnida</taxon>
        <taxon>Acari</taxon>
        <taxon>Parasitiformes</taxon>
        <taxon>Ixodida</taxon>
        <taxon>Ixodoidea</taxon>
        <taxon>Ixodidae</taxon>
        <taxon>Rhipicephalinae</taxon>
        <taxon>Dermacentor</taxon>
    </lineage>
</organism>